<accession>A0A0F9UZI8</accession>
<protein>
    <recommendedName>
        <fullName evidence="2">Methyltransferase FkbM domain-containing protein</fullName>
    </recommendedName>
</protein>
<name>A0A0F9UZI8_9ZZZZ</name>
<reference evidence="3" key="1">
    <citation type="journal article" date="2015" name="Nature">
        <title>Complex archaea that bridge the gap between prokaryotes and eukaryotes.</title>
        <authorList>
            <person name="Spang A."/>
            <person name="Saw J.H."/>
            <person name="Jorgensen S.L."/>
            <person name="Zaremba-Niedzwiedzka K."/>
            <person name="Martijn J."/>
            <person name="Lind A.E."/>
            <person name="van Eijk R."/>
            <person name="Schleper C."/>
            <person name="Guy L."/>
            <person name="Ettema T.J."/>
        </authorList>
    </citation>
    <scope>NUCLEOTIDE SEQUENCE</scope>
</reference>
<evidence type="ECO:0000256" key="1">
    <source>
        <dbReference type="SAM" id="Phobius"/>
    </source>
</evidence>
<gene>
    <name evidence="3" type="ORF">LCGC14_0204310</name>
</gene>
<dbReference type="AlphaFoldDB" id="A0A0F9UZI8"/>
<dbReference type="Gene3D" id="3.40.50.150">
    <property type="entry name" value="Vaccinia Virus protein VP39"/>
    <property type="match status" value="1"/>
</dbReference>
<proteinExistence type="predicted"/>
<keyword evidence="1" id="KW-0812">Transmembrane</keyword>
<dbReference type="InterPro" id="IPR029063">
    <property type="entry name" value="SAM-dependent_MTases_sf"/>
</dbReference>
<dbReference type="PANTHER" id="PTHR34203">
    <property type="entry name" value="METHYLTRANSFERASE, FKBM FAMILY PROTEIN"/>
    <property type="match status" value="1"/>
</dbReference>
<evidence type="ECO:0000259" key="2">
    <source>
        <dbReference type="Pfam" id="PF05050"/>
    </source>
</evidence>
<evidence type="ECO:0000313" key="3">
    <source>
        <dbReference type="EMBL" id="KKN92902.1"/>
    </source>
</evidence>
<organism evidence="3">
    <name type="scientific">marine sediment metagenome</name>
    <dbReference type="NCBI Taxonomy" id="412755"/>
    <lineage>
        <taxon>unclassified sequences</taxon>
        <taxon>metagenomes</taxon>
        <taxon>ecological metagenomes</taxon>
    </lineage>
</organism>
<keyword evidence="1" id="KW-1133">Transmembrane helix</keyword>
<sequence>MDAFWYNLARAYGFVYGMVLAVTGWRIRGLLPFLRRIRKPHVFRVKGRTMFLSPSVAASYACLPGGWYVEPETHGFLDRVLAGLAVPVRFVDVGANVGAMVIHMAGAPNVDSCVAFEPIADCAEAIRQSLLLNDFGPVEVRPIALGAHPGRGHLHIDPRCQTSSWVTVDDPSLPANVTVSTLDRELAACANPSICLIDVEGSELDVLRGGSEFIRRERPLLIFEYNEIGRARYTLNDVRDALPEDYTVHRLRSDGRLDDDFDRTWNCCAVPSGTVFDEPCRRLMRPRA</sequence>
<comment type="caution">
    <text evidence="3">The sequence shown here is derived from an EMBL/GenBank/DDBJ whole genome shotgun (WGS) entry which is preliminary data.</text>
</comment>
<dbReference type="SUPFAM" id="SSF53335">
    <property type="entry name" value="S-adenosyl-L-methionine-dependent methyltransferases"/>
    <property type="match status" value="1"/>
</dbReference>
<dbReference type="Pfam" id="PF05050">
    <property type="entry name" value="Methyltransf_21"/>
    <property type="match status" value="1"/>
</dbReference>
<dbReference type="InterPro" id="IPR052514">
    <property type="entry name" value="SAM-dependent_MTase"/>
</dbReference>
<feature type="transmembrane region" description="Helical" evidence="1">
    <location>
        <begin position="12"/>
        <end position="31"/>
    </location>
</feature>
<dbReference type="NCBIfam" id="TIGR01444">
    <property type="entry name" value="fkbM_fam"/>
    <property type="match status" value="1"/>
</dbReference>
<feature type="domain" description="Methyltransferase FkbM" evidence="2">
    <location>
        <begin position="92"/>
        <end position="242"/>
    </location>
</feature>
<keyword evidence="1" id="KW-0472">Membrane</keyword>
<dbReference type="InterPro" id="IPR006342">
    <property type="entry name" value="FkbM_mtfrase"/>
</dbReference>
<dbReference type="EMBL" id="LAZR01000091">
    <property type="protein sequence ID" value="KKN92902.1"/>
    <property type="molecule type" value="Genomic_DNA"/>
</dbReference>
<dbReference type="PANTHER" id="PTHR34203:SF15">
    <property type="entry name" value="SLL1173 PROTEIN"/>
    <property type="match status" value="1"/>
</dbReference>